<gene>
    <name evidence="3" type="ORF">V5O48_014877</name>
</gene>
<sequence>MQAPESQPEQEPDVPLEDAASDVSSLQYPSDPAPRPPSPPTVYLPSLSSVDAQARQKRRDAWMTQPNYGGWGDAKARFLWRHIGRSIWFYVREDWIELPLSWDGVDERDTSKDGLDVIRWAEFQLHRCSPHAADHNLGPPTFTGPQVLQRSQDVQTQLQQLRAREDELSTQMAEVQAEIQQYQAAQDNIKDLDTLAHGLSRA</sequence>
<feature type="compositionally biased region" description="Pro residues" evidence="2">
    <location>
        <begin position="31"/>
        <end position="42"/>
    </location>
</feature>
<evidence type="ECO:0000256" key="2">
    <source>
        <dbReference type="SAM" id="MobiDB-lite"/>
    </source>
</evidence>
<reference evidence="3 4" key="1">
    <citation type="submission" date="2024-02" db="EMBL/GenBank/DDBJ databases">
        <title>A draft genome for the cacao thread blight pathogen Marasmius crinis-equi.</title>
        <authorList>
            <person name="Cohen S.P."/>
            <person name="Baruah I.K."/>
            <person name="Amoako-Attah I."/>
            <person name="Bukari Y."/>
            <person name="Meinhardt L.W."/>
            <person name="Bailey B.A."/>
        </authorList>
    </citation>
    <scope>NUCLEOTIDE SEQUENCE [LARGE SCALE GENOMIC DNA]</scope>
    <source>
        <strain evidence="3 4">GH-76</strain>
    </source>
</reference>
<feature type="region of interest" description="Disordered" evidence="2">
    <location>
        <begin position="1"/>
        <end position="46"/>
    </location>
</feature>
<keyword evidence="1" id="KW-0175">Coiled coil</keyword>
<name>A0ABR3EW41_9AGAR</name>
<organism evidence="3 4">
    <name type="scientific">Marasmius crinis-equi</name>
    <dbReference type="NCBI Taxonomy" id="585013"/>
    <lineage>
        <taxon>Eukaryota</taxon>
        <taxon>Fungi</taxon>
        <taxon>Dikarya</taxon>
        <taxon>Basidiomycota</taxon>
        <taxon>Agaricomycotina</taxon>
        <taxon>Agaricomycetes</taxon>
        <taxon>Agaricomycetidae</taxon>
        <taxon>Agaricales</taxon>
        <taxon>Marasmiineae</taxon>
        <taxon>Marasmiaceae</taxon>
        <taxon>Marasmius</taxon>
    </lineage>
</organism>
<evidence type="ECO:0000313" key="3">
    <source>
        <dbReference type="EMBL" id="KAL0567119.1"/>
    </source>
</evidence>
<protein>
    <submittedName>
        <fullName evidence="3">Uncharacterized protein</fullName>
    </submittedName>
</protein>
<feature type="compositionally biased region" description="Acidic residues" evidence="2">
    <location>
        <begin position="8"/>
        <end position="20"/>
    </location>
</feature>
<evidence type="ECO:0000313" key="4">
    <source>
        <dbReference type="Proteomes" id="UP001465976"/>
    </source>
</evidence>
<feature type="coiled-coil region" evidence="1">
    <location>
        <begin position="151"/>
        <end position="195"/>
    </location>
</feature>
<keyword evidence="4" id="KW-1185">Reference proteome</keyword>
<proteinExistence type="predicted"/>
<dbReference type="EMBL" id="JBAHYK010001671">
    <property type="protein sequence ID" value="KAL0567119.1"/>
    <property type="molecule type" value="Genomic_DNA"/>
</dbReference>
<comment type="caution">
    <text evidence="3">The sequence shown here is derived from an EMBL/GenBank/DDBJ whole genome shotgun (WGS) entry which is preliminary data.</text>
</comment>
<accession>A0ABR3EW41</accession>
<evidence type="ECO:0000256" key="1">
    <source>
        <dbReference type="SAM" id="Coils"/>
    </source>
</evidence>
<dbReference type="Proteomes" id="UP001465976">
    <property type="component" value="Unassembled WGS sequence"/>
</dbReference>